<sequence length="201" mass="23200">MERGLLERRKHIVMSIVLSILVPSIPSRFEKFQRIYQKLLDQSKGRDNIEILGLFDNKQRSIGLKRDALVQMSKGDYVAFVDDDDNISPDYIVKLLQSALSNPDVITFKQTSIINGEQCTVDFDLTHTENEGFTPGGTIKRRPFHVCAFKGEIARKYHFPDKMYGEDWGWCKQVLKDVKTQVKINEIIHIYVFDSEVTEAK</sequence>
<accession>A0A0F9W9A5</accession>
<reference evidence="2" key="1">
    <citation type="journal article" date="2015" name="Nature">
        <title>Complex archaea that bridge the gap between prokaryotes and eukaryotes.</title>
        <authorList>
            <person name="Spang A."/>
            <person name="Saw J.H."/>
            <person name="Jorgensen S.L."/>
            <person name="Zaremba-Niedzwiedzka K."/>
            <person name="Martijn J."/>
            <person name="Lind A.E."/>
            <person name="van Eijk R."/>
            <person name="Schleper C."/>
            <person name="Guy L."/>
            <person name="Ettema T.J."/>
        </authorList>
    </citation>
    <scope>NUCLEOTIDE SEQUENCE</scope>
</reference>
<evidence type="ECO:0000259" key="1">
    <source>
        <dbReference type="Pfam" id="PF00535"/>
    </source>
</evidence>
<dbReference type="SUPFAM" id="SSF53448">
    <property type="entry name" value="Nucleotide-diphospho-sugar transferases"/>
    <property type="match status" value="1"/>
</dbReference>
<feature type="domain" description="Glycosyltransferase 2-like" evidence="1">
    <location>
        <begin position="61"/>
        <end position="109"/>
    </location>
</feature>
<dbReference type="CDD" id="cd00761">
    <property type="entry name" value="Glyco_tranf_GTA_type"/>
    <property type="match status" value="1"/>
</dbReference>
<proteinExistence type="predicted"/>
<dbReference type="InterPro" id="IPR029044">
    <property type="entry name" value="Nucleotide-diphossugar_trans"/>
</dbReference>
<name>A0A0F9W9A5_9ZZZZ</name>
<dbReference type="InterPro" id="IPR001173">
    <property type="entry name" value="Glyco_trans_2-like"/>
</dbReference>
<dbReference type="Gene3D" id="3.90.550.10">
    <property type="entry name" value="Spore Coat Polysaccharide Biosynthesis Protein SpsA, Chain A"/>
    <property type="match status" value="1"/>
</dbReference>
<protein>
    <recommendedName>
        <fullName evidence="1">Glycosyltransferase 2-like domain-containing protein</fullName>
    </recommendedName>
</protein>
<dbReference type="AlphaFoldDB" id="A0A0F9W9A5"/>
<dbReference type="EMBL" id="LAZR01000322">
    <property type="protein sequence ID" value="KKN74663.1"/>
    <property type="molecule type" value="Genomic_DNA"/>
</dbReference>
<organism evidence="2">
    <name type="scientific">marine sediment metagenome</name>
    <dbReference type="NCBI Taxonomy" id="412755"/>
    <lineage>
        <taxon>unclassified sequences</taxon>
        <taxon>metagenomes</taxon>
        <taxon>ecological metagenomes</taxon>
    </lineage>
</organism>
<dbReference type="Pfam" id="PF00535">
    <property type="entry name" value="Glycos_transf_2"/>
    <property type="match status" value="1"/>
</dbReference>
<gene>
    <name evidence="2" type="ORF">LCGC14_0388650</name>
</gene>
<evidence type="ECO:0000313" key="2">
    <source>
        <dbReference type="EMBL" id="KKN74663.1"/>
    </source>
</evidence>
<comment type="caution">
    <text evidence="2">The sequence shown here is derived from an EMBL/GenBank/DDBJ whole genome shotgun (WGS) entry which is preliminary data.</text>
</comment>